<name>A0A9P6F8U0_9FUNG</name>
<dbReference type="EMBL" id="JAAAXW010000067">
    <property type="protein sequence ID" value="KAF9545698.1"/>
    <property type="molecule type" value="Genomic_DNA"/>
</dbReference>
<dbReference type="AlphaFoldDB" id="A0A9P6F8U0"/>
<evidence type="ECO:0000313" key="1">
    <source>
        <dbReference type="EMBL" id="KAF9545698.1"/>
    </source>
</evidence>
<reference evidence="1" key="1">
    <citation type="journal article" date="2020" name="Fungal Divers.">
        <title>Resolving the Mortierellaceae phylogeny through synthesis of multi-gene phylogenetics and phylogenomics.</title>
        <authorList>
            <person name="Vandepol N."/>
            <person name="Liber J."/>
            <person name="Desiro A."/>
            <person name="Na H."/>
            <person name="Kennedy M."/>
            <person name="Barry K."/>
            <person name="Grigoriev I.V."/>
            <person name="Miller A.N."/>
            <person name="O'Donnell K."/>
            <person name="Stajich J.E."/>
            <person name="Bonito G."/>
        </authorList>
    </citation>
    <scope>NUCLEOTIDE SEQUENCE</scope>
    <source>
        <strain evidence="1">NRRL 2591</strain>
    </source>
</reference>
<organism evidence="1 2">
    <name type="scientific">Mortierella hygrophila</name>
    <dbReference type="NCBI Taxonomy" id="979708"/>
    <lineage>
        <taxon>Eukaryota</taxon>
        <taxon>Fungi</taxon>
        <taxon>Fungi incertae sedis</taxon>
        <taxon>Mucoromycota</taxon>
        <taxon>Mortierellomycotina</taxon>
        <taxon>Mortierellomycetes</taxon>
        <taxon>Mortierellales</taxon>
        <taxon>Mortierellaceae</taxon>
        <taxon>Mortierella</taxon>
    </lineage>
</organism>
<comment type="caution">
    <text evidence="1">The sequence shown here is derived from an EMBL/GenBank/DDBJ whole genome shotgun (WGS) entry which is preliminary data.</text>
</comment>
<accession>A0A9P6F8U0</accession>
<dbReference type="Proteomes" id="UP000723463">
    <property type="component" value="Unassembled WGS sequence"/>
</dbReference>
<gene>
    <name evidence="1" type="ORF">EC957_010561</name>
</gene>
<keyword evidence="2" id="KW-1185">Reference proteome</keyword>
<protein>
    <submittedName>
        <fullName evidence="1">Uncharacterized protein</fullName>
    </submittedName>
</protein>
<evidence type="ECO:0000313" key="2">
    <source>
        <dbReference type="Proteomes" id="UP000723463"/>
    </source>
</evidence>
<proteinExistence type="predicted"/>
<sequence length="78" mass="8931">MTKKLTLERLPMFMANNYILHLDLNLPGVDEDDMDRVRESLHASFMSVSKETALRRIALDQELAKFGRGFQTLTFDGA</sequence>